<feature type="compositionally biased region" description="Basic and acidic residues" evidence="1">
    <location>
        <begin position="26"/>
        <end position="47"/>
    </location>
</feature>
<proteinExistence type="predicted"/>
<organism evidence="2 3">
    <name type="scientific">Hibiscus syriacus</name>
    <name type="common">Rose of Sharon</name>
    <dbReference type="NCBI Taxonomy" id="106335"/>
    <lineage>
        <taxon>Eukaryota</taxon>
        <taxon>Viridiplantae</taxon>
        <taxon>Streptophyta</taxon>
        <taxon>Embryophyta</taxon>
        <taxon>Tracheophyta</taxon>
        <taxon>Spermatophyta</taxon>
        <taxon>Magnoliopsida</taxon>
        <taxon>eudicotyledons</taxon>
        <taxon>Gunneridae</taxon>
        <taxon>Pentapetalae</taxon>
        <taxon>rosids</taxon>
        <taxon>malvids</taxon>
        <taxon>Malvales</taxon>
        <taxon>Malvaceae</taxon>
        <taxon>Malvoideae</taxon>
        <taxon>Hibiscus</taxon>
    </lineage>
</organism>
<dbReference type="Proteomes" id="UP000436088">
    <property type="component" value="Unassembled WGS sequence"/>
</dbReference>
<accession>A0A6A3C626</accession>
<evidence type="ECO:0000256" key="1">
    <source>
        <dbReference type="SAM" id="MobiDB-lite"/>
    </source>
</evidence>
<comment type="caution">
    <text evidence="2">The sequence shown here is derived from an EMBL/GenBank/DDBJ whole genome shotgun (WGS) entry which is preliminary data.</text>
</comment>
<evidence type="ECO:0000313" key="3">
    <source>
        <dbReference type="Proteomes" id="UP000436088"/>
    </source>
</evidence>
<feature type="region of interest" description="Disordered" evidence="1">
    <location>
        <begin position="15"/>
        <end position="70"/>
    </location>
</feature>
<reference evidence="2" key="1">
    <citation type="submission" date="2019-09" db="EMBL/GenBank/DDBJ databases">
        <title>Draft genome information of white flower Hibiscus syriacus.</title>
        <authorList>
            <person name="Kim Y.-M."/>
        </authorList>
    </citation>
    <scope>NUCLEOTIDE SEQUENCE [LARGE SCALE GENOMIC DNA]</scope>
    <source>
        <strain evidence="2">YM2019G1</strain>
    </source>
</reference>
<evidence type="ECO:0000313" key="2">
    <source>
        <dbReference type="EMBL" id="KAE8723028.1"/>
    </source>
</evidence>
<dbReference type="EMBL" id="VEPZ02000548">
    <property type="protein sequence ID" value="KAE8723028.1"/>
    <property type="molecule type" value="Genomic_DNA"/>
</dbReference>
<protein>
    <submittedName>
        <fullName evidence="2">Uncharacterized protein</fullName>
    </submittedName>
</protein>
<sequence>MPSLRRGLSLVLSGGSIKTDPNSLNDEMKRSRLAREAEKERARRDRLYNLNSPIRTSNDRGFPSPPWTSNRSGTCWTKSLFQRSPNYPFPSLNRKITHLRRLEYDRSFDRITAEERTETRKVQEPKLL</sequence>
<dbReference type="AlphaFoldDB" id="A0A6A3C626"/>
<gene>
    <name evidence="2" type="ORF">F3Y22_tig00013285pilonHSYRG00220</name>
</gene>
<name>A0A6A3C626_HIBSY</name>
<keyword evidence="3" id="KW-1185">Reference proteome</keyword>